<evidence type="ECO:0000259" key="8">
    <source>
        <dbReference type="SMART" id="SM01002"/>
    </source>
</evidence>
<dbReference type="PANTHER" id="PTHR10160">
    <property type="entry name" value="NAD(P) TRANSHYDROGENASE"/>
    <property type="match status" value="1"/>
</dbReference>
<feature type="domain" description="Alanine dehydrogenase/pyridine nucleotide transhydrogenase N-terminal" evidence="9">
    <location>
        <begin position="4"/>
        <end position="133"/>
    </location>
</feature>
<dbReference type="SUPFAM" id="SSF51735">
    <property type="entry name" value="NAD(P)-binding Rossmann-fold domains"/>
    <property type="match status" value="1"/>
</dbReference>
<dbReference type="RefSeq" id="WP_329413351.1">
    <property type="nucleotide sequence ID" value="NZ_CP109441.1"/>
</dbReference>
<accession>A0ABZ1Z3A9</accession>
<name>A0ABZ1Z3A9_9NOCA</name>
<sequence>MIVGVLRETAAEERRVALIPDDVRGLAGVRVIVEHDAGRSIGFDDAAYVAAGAQVGERAEIFARCDVVVWVKPPAYQLDSVRPGMTLIGFQDPVHRYDLIARLRARGIESVGYETVPHSRPDIDALSAMSRIAGDVAYEQGRQLLSAEGPVRAFILGCGQAGLAAIAAAAARGDEPTAMGNHKEQESTAIRHGAEAFLPNPDGLLVHLTADPPDLIICAAVHRGSRGPLLLDATALDALRTGTVIVDLVAKSGGNCVATVPDRTVTLPNGVIVTHRSNYPTLRPVEASHAYSAATAALLKSRTAFSAEQ</sequence>
<evidence type="ECO:0000256" key="7">
    <source>
        <dbReference type="ARBA" id="ARBA00048202"/>
    </source>
</evidence>
<evidence type="ECO:0000256" key="4">
    <source>
        <dbReference type="ARBA" id="ARBA00022857"/>
    </source>
</evidence>
<keyword evidence="11" id="KW-1185">Reference proteome</keyword>
<evidence type="ECO:0000259" key="9">
    <source>
        <dbReference type="SMART" id="SM01003"/>
    </source>
</evidence>
<keyword evidence="6" id="KW-0520">NAD</keyword>
<protein>
    <recommendedName>
        <fullName evidence="2">proton-translocating NAD(P)(+) transhydrogenase</fullName>
        <ecNumber evidence="2">7.1.1.1</ecNumber>
    </recommendedName>
</protein>
<proteinExistence type="predicted"/>
<evidence type="ECO:0000256" key="6">
    <source>
        <dbReference type="ARBA" id="ARBA00023027"/>
    </source>
</evidence>
<evidence type="ECO:0000256" key="3">
    <source>
        <dbReference type="ARBA" id="ARBA00022741"/>
    </source>
</evidence>
<keyword evidence="5" id="KW-1278">Translocase</keyword>
<feature type="domain" description="Alanine dehydrogenase/pyridine nucleotide transhydrogenase NAD(H)-binding" evidence="8">
    <location>
        <begin position="137"/>
        <end position="275"/>
    </location>
</feature>
<evidence type="ECO:0000256" key="2">
    <source>
        <dbReference type="ARBA" id="ARBA00012943"/>
    </source>
</evidence>
<dbReference type="Gene3D" id="3.40.50.720">
    <property type="entry name" value="NAD(P)-binding Rossmann-like Domain"/>
    <property type="match status" value="2"/>
</dbReference>
<comment type="catalytic activity">
    <reaction evidence="7">
        <text>NAD(+) + NADPH + H(+)(in) = NADH + NADP(+) + H(+)(out)</text>
        <dbReference type="Rhea" id="RHEA:47992"/>
        <dbReference type="ChEBI" id="CHEBI:15378"/>
        <dbReference type="ChEBI" id="CHEBI:57540"/>
        <dbReference type="ChEBI" id="CHEBI:57783"/>
        <dbReference type="ChEBI" id="CHEBI:57945"/>
        <dbReference type="ChEBI" id="CHEBI:58349"/>
        <dbReference type="EC" id="7.1.1.1"/>
    </reaction>
</comment>
<keyword evidence="4" id="KW-0521">NADP</keyword>
<dbReference type="InterPro" id="IPR036291">
    <property type="entry name" value="NAD(P)-bd_dom_sf"/>
</dbReference>
<evidence type="ECO:0000313" key="10">
    <source>
        <dbReference type="EMBL" id="WUV48910.1"/>
    </source>
</evidence>
<evidence type="ECO:0000313" key="11">
    <source>
        <dbReference type="Proteomes" id="UP001432062"/>
    </source>
</evidence>
<dbReference type="InterPro" id="IPR007886">
    <property type="entry name" value="AlaDH/PNT_N"/>
</dbReference>
<gene>
    <name evidence="10" type="ORF">OG563_12355</name>
</gene>
<dbReference type="InterPro" id="IPR007698">
    <property type="entry name" value="AlaDH/PNT_NAD(H)-bd"/>
</dbReference>
<dbReference type="Pfam" id="PF01262">
    <property type="entry name" value="AlaDh_PNT_C"/>
    <property type="match status" value="1"/>
</dbReference>
<keyword evidence="3" id="KW-0547">Nucleotide-binding</keyword>
<organism evidence="10 11">
    <name type="scientific">Nocardia vinacea</name>
    <dbReference type="NCBI Taxonomy" id="96468"/>
    <lineage>
        <taxon>Bacteria</taxon>
        <taxon>Bacillati</taxon>
        <taxon>Actinomycetota</taxon>
        <taxon>Actinomycetes</taxon>
        <taxon>Mycobacteriales</taxon>
        <taxon>Nocardiaceae</taxon>
        <taxon>Nocardia</taxon>
    </lineage>
</organism>
<reference evidence="10" key="1">
    <citation type="submission" date="2022-10" db="EMBL/GenBank/DDBJ databases">
        <title>The complete genomes of actinobacterial strains from the NBC collection.</title>
        <authorList>
            <person name="Joergensen T.S."/>
            <person name="Alvarez Arevalo M."/>
            <person name="Sterndorff E.B."/>
            <person name="Faurdal D."/>
            <person name="Vuksanovic O."/>
            <person name="Mourched A.-S."/>
            <person name="Charusanti P."/>
            <person name="Shaw S."/>
            <person name="Blin K."/>
            <person name="Weber T."/>
        </authorList>
    </citation>
    <scope>NUCLEOTIDE SEQUENCE</scope>
    <source>
        <strain evidence="10">NBC_01482</strain>
    </source>
</reference>
<dbReference type="Pfam" id="PF05222">
    <property type="entry name" value="AlaDh_PNT_N"/>
    <property type="match status" value="1"/>
</dbReference>
<evidence type="ECO:0000256" key="5">
    <source>
        <dbReference type="ARBA" id="ARBA00022967"/>
    </source>
</evidence>
<dbReference type="EMBL" id="CP109441">
    <property type="protein sequence ID" value="WUV48910.1"/>
    <property type="molecule type" value="Genomic_DNA"/>
</dbReference>
<dbReference type="SMART" id="SM01002">
    <property type="entry name" value="AlaDh_PNT_C"/>
    <property type="match status" value="1"/>
</dbReference>
<dbReference type="PANTHER" id="PTHR10160:SF19">
    <property type="entry name" value="PROTON-TRANSLOCATING NAD(P)(+) TRANSHYDROGENASE"/>
    <property type="match status" value="1"/>
</dbReference>
<evidence type="ECO:0000256" key="1">
    <source>
        <dbReference type="ARBA" id="ARBA00003943"/>
    </source>
</evidence>
<dbReference type="SUPFAM" id="SSF52283">
    <property type="entry name" value="Formate/glycerate dehydrogenase catalytic domain-like"/>
    <property type="match status" value="1"/>
</dbReference>
<dbReference type="SMART" id="SM01003">
    <property type="entry name" value="AlaDh_PNT_N"/>
    <property type="match status" value="1"/>
</dbReference>
<comment type="function">
    <text evidence="1">The transhydrogenation between NADH and NADP is coupled to respiration and ATP hydrolysis and functions as a proton pump across the membrane.</text>
</comment>
<dbReference type="Proteomes" id="UP001432062">
    <property type="component" value="Chromosome"/>
</dbReference>
<dbReference type="EC" id="7.1.1.1" evidence="2"/>